<reference evidence="1 2" key="1">
    <citation type="journal article" date="2007" name="Genome Biol.">
        <title>Genome analysis and genome-wide proteomics of Thermococcus gammatolerans, the most radioresistant organism known amongst the Archaea.</title>
        <authorList>
            <person name="Zivanovic Y."/>
            <person name="Armengaud J."/>
            <person name="Lagorce A."/>
            <person name="Leplat C."/>
            <person name="Guerin P."/>
            <person name="Dutertre M."/>
            <person name="Anthouard V."/>
            <person name="Forterre P."/>
            <person name="Wincker P."/>
            <person name="Confalonieri F."/>
        </authorList>
    </citation>
    <scope>NUCLEOTIDE SEQUENCE [LARGE SCALE GENOMIC DNA]</scope>
    <source>
        <strain evidence="2">DSM 15229 / JCM 11827 / EJ3</strain>
    </source>
</reference>
<evidence type="ECO:0000313" key="2">
    <source>
        <dbReference type="Proteomes" id="UP000001488"/>
    </source>
</evidence>
<dbReference type="PaxDb" id="593117-TGAM_1805"/>
<dbReference type="PATRIC" id="fig|593117.10.peg.1814"/>
<dbReference type="KEGG" id="tga:TGAM_1805"/>
<sequence length="155" mass="18038">MGDMTLRAHHVRLTTFIQATEDEDKVLEAIGTFIPEDIDDEDVYFEVLETEGFFGNPIKVVNVEIKRSKAVRAFLRHFKELLDESARRYILENLDEKVDEEGTLYVRFNKQKAYLGEVEVDEGGDTIQVKIKVKAFPMRKEAVVKAVREWLEEKE</sequence>
<dbReference type="Pfam" id="PF01877">
    <property type="entry name" value="RNA_binding"/>
    <property type="match status" value="1"/>
</dbReference>
<dbReference type="Gene3D" id="3.30.1440.10">
    <property type="match status" value="1"/>
</dbReference>
<evidence type="ECO:0008006" key="3">
    <source>
        <dbReference type="Google" id="ProtNLM"/>
    </source>
</evidence>
<dbReference type="eggNOG" id="arCOG01042">
    <property type="taxonomic scope" value="Archaea"/>
</dbReference>
<dbReference type="PANTHER" id="PTHR38816">
    <property type="entry name" value="EXOSOME SUBUNIT, DUF54 FAMILY-RELATED"/>
    <property type="match status" value="1"/>
</dbReference>
<accession>C5A1N8</accession>
<dbReference type="Proteomes" id="UP000001488">
    <property type="component" value="Chromosome"/>
</dbReference>
<name>C5A1N8_THEGJ</name>
<dbReference type="InterPro" id="IPR022803">
    <property type="entry name" value="Ribosomal_uL5_dom_sf"/>
</dbReference>
<dbReference type="SUPFAM" id="SSF55282">
    <property type="entry name" value="RL5-like"/>
    <property type="match status" value="1"/>
</dbReference>
<dbReference type="EMBL" id="CP001398">
    <property type="protein sequence ID" value="ACS34307.1"/>
    <property type="molecule type" value="Genomic_DNA"/>
</dbReference>
<organism evidence="1 2">
    <name type="scientific">Thermococcus gammatolerans (strain DSM 15229 / JCM 11827 / EJ3)</name>
    <dbReference type="NCBI Taxonomy" id="593117"/>
    <lineage>
        <taxon>Archaea</taxon>
        <taxon>Methanobacteriati</taxon>
        <taxon>Methanobacteriota</taxon>
        <taxon>Thermococci</taxon>
        <taxon>Thermococcales</taxon>
        <taxon>Thermococcaceae</taxon>
        <taxon>Thermococcus</taxon>
    </lineage>
</organism>
<evidence type="ECO:0000313" key="1">
    <source>
        <dbReference type="EMBL" id="ACS34307.1"/>
    </source>
</evidence>
<gene>
    <name evidence="1" type="ordered locus">TGAM_1805</name>
</gene>
<protein>
    <recommendedName>
        <fullName evidence="3">RNA-binding protein</fullName>
    </recommendedName>
</protein>
<dbReference type="AlphaFoldDB" id="C5A1N8"/>
<dbReference type="STRING" id="593117.TGAM_1805"/>
<keyword evidence="2" id="KW-1185">Reference proteome</keyword>
<proteinExistence type="predicted"/>
<dbReference type="NCBIfam" id="NF011142">
    <property type="entry name" value="PRK14555.1-3"/>
    <property type="match status" value="1"/>
</dbReference>
<dbReference type="HOGENOM" id="CLU_131306_1_1_2"/>
<dbReference type="InterPro" id="IPR002739">
    <property type="entry name" value="PAB1135-like"/>
</dbReference>
<dbReference type="PANTHER" id="PTHR38816:SF1">
    <property type="entry name" value="EXOSOME SUBUNIT"/>
    <property type="match status" value="1"/>
</dbReference>